<feature type="transmembrane region" description="Helical" evidence="5">
    <location>
        <begin position="349"/>
        <end position="367"/>
    </location>
</feature>
<dbReference type="Gene3D" id="1.20.1250.20">
    <property type="entry name" value="MFS general substrate transporter like domains"/>
    <property type="match status" value="1"/>
</dbReference>
<dbReference type="Pfam" id="PF00083">
    <property type="entry name" value="Sugar_tr"/>
    <property type="match status" value="1"/>
</dbReference>
<evidence type="ECO:0000259" key="6">
    <source>
        <dbReference type="PROSITE" id="PS50850"/>
    </source>
</evidence>
<comment type="subcellular location">
    <subcellularLocation>
        <location evidence="1">Cell membrane</location>
        <topology evidence="1">Multi-pass membrane protein</topology>
    </subcellularLocation>
</comment>
<organism evidence="7 8">
    <name type="scientific">Herbiconiux moechotypicola</name>
    <dbReference type="NCBI Taxonomy" id="637393"/>
    <lineage>
        <taxon>Bacteria</taxon>
        <taxon>Bacillati</taxon>
        <taxon>Actinomycetota</taxon>
        <taxon>Actinomycetes</taxon>
        <taxon>Micrococcales</taxon>
        <taxon>Microbacteriaceae</taxon>
        <taxon>Herbiconiux</taxon>
    </lineage>
</organism>
<feature type="transmembrane region" description="Helical" evidence="5">
    <location>
        <begin position="101"/>
        <end position="118"/>
    </location>
</feature>
<evidence type="ECO:0000313" key="8">
    <source>
        <dbReference type="Proteomes" id="UP001500929"/>
    </source>
</evidence>
<feature type="transmembrane region" description="Helical" evidence="5">
    <location>
        <begin position="295"/>
        <end position="312"/>
    </location>
</feature>
<feature type="transmembrane region" description="Helical" evidence="5">
    <location>
        <begin position="193"/>
        <end position="210"/>
    </location>
</feature>
<protein>
    <submittedName>
        <fullName evidence="7">MFS transporter</fullName>
    </submittedName>
</protein>
<dbReference type="EMBL" id="BAAAQY010000004">
    <property type="protein sequence ID" value="GAA2231034.1"/>
    <property type="molecule type" value="Genomic_DNA"/>
</dbReference>
<proteinExistence type="predicted"/>
<evidence type="ECO:0000313" key="7">
    <source>
        <dbReference type="EMBL" id="GAA2231034.1"/>
    </source>
</evidence>
<reference evidence="8" key="1">
    <citation type="journal article" date="2019" name="Int. J. Syst. Evol. Microbiol.">
        <title>The Global Catalogue of Microorganisms (GCM) 10K type strain sequencing project: providing services to taxonomists for standard genome sequencing and annotation.</title>
        <authorList>
            <consortium name="The Broad Institute Genomics Platform"/>
            <consortium name="The Broad Institute Genome Sequencing Center for Infectious Disease"/>
            <person name="Wu L."/>
            <person name="Ma J."/>
        </authorList>
    </citation>
    <scope>NUCLEOTIDE SEQUENCE [LARGE SCALE GENOMIC DNA]</scope>
    <source>
        <strain evidence="8">JCM 16117</strain>
    </source>
</reference>
<feature type="transmembrane region" description="Helical" evidence="5">
    <location>
        <begin position="318"/>
        <end position="337"/>
    </location>
</feature>
<dbReference type="InterPro" id="IPR020846">
    <property type="entry name" value="MFS_dom"/>
</dbReference>
<feature type="transmembrane region" description="Helical" evidence="5">
    <location>
        <begin position="446"/>
        <end position="467"/>
    </location>
</feature>
<comment type="caution">
    <text evidence="7">The sequence shown here is derived from an EMBL/GenBank/DDBJ whole genome shotgun (WGS) entry which is preliminary data.</text>
</comment>
<feature type="transmembrane region" description="Helical" evidence="5">
    <location>
        <begin position="159"/>
        <end position="181"/>
    </location>
</feature>
<feature type="transmembrane region" description="Helical" evidence="5">
    <location>
        <begin position="412"/>
        <end position="434"/>
    </location>
</feature>
<keyword evidence="4 5" id="KW-0472">Membrane</keyword>
<dbReference type="Proteomes" id="UP001500929">
    <property type="component" value="Unassembled WGS sequence"/>
</dbReference>
<evidence type="ECO:0000256" key="5">
    <source>
        <dbReference type="SAM" id="Phobius"/>
    </source>
</evidence>
<dbReference type="PROSITE" id="PS50850">
    <property type="entry name" value="MFS"/>
    <property type="match status" value="1"/>
</dbReference>
<dbReference type="InterPro" id="IPR005828">
    <property type="entry name" value="MFS_sugar_transport-like"/>
</dbReference>
<feature type="transmembrane region" description="Helical" evidence="5">
    <location>
        <begin position="68"/>
        <end position="89"/>
    </location>
</feature>
<dbReference type="SUPFAM" id="SSF103473">
    <property type="entry name" value="MFS general substrate transporter"/>
    <property type="match status" value="1"/>
</dbReference>
<dbReference type="RefSeq" id="WP_310795670.1">
    <property type="nucleotide sequence ID" value="NZ_BAAAQY010000004.1"/>
</dbReference>
<feature type="transmembrane region" description="Helical" evidence="5">
    <location>
        <begin position="124"/>
        <end position="147"/>
    </location>
</feature>
<evidence type="ECO:0000256" key="3">
    <source>
        <dbReference type="ARBA" id="ARBA00022989"/>
    </source>
</evidence>
<sequence length="501" mass="54823">MAQKKDAVGDDAPRKSVRSLVPARMDRLPWTRFHWMVVFGLGVSWILDGLEIQIIASNGFQESLGMDSAQVGLAGTIYLVGQVVGALVFGRFADKWGRKKLFIITLAVYLVGSAAAGLSPNMEFLFAMRFVAGLGIGGEYAAINSAIDELIPSHYRGRVDIAINGTYWGGAALGSVANLFFLNPDNFAENIGWRLAFFIGPILGLVMIYMRRHIPESPRWLMTHGKEDVAEKTVDEIEARVEKDTGKKLDPVPDDQAIEVTPLDRIPFRRIASVLIRDYPNRTVVGLTMMITQSFLYNAIFFTYALALQNFYGVENDAVQYFFFPFAIGNLLGPLVLGHLFDTWGRRKMILLTYGVAGVILTVSGFLFQADVLNATTQTVFWCVSFFFASAGASSAYLTVSELFPLEMRSQVISYFFSIGQIVGSVAPVLFGVLIGDGEDRGPITIGYIGAGLLMLVGGIVSFIFGVNSERKPLEAITSPLSAVNPGKTAVEGERTTRPRG</sequence>
<dbReference type="PANTHER" id="PTHR23508">
    <property type="entry name" value="CARBOXYLIC ACID TRANSPORTER PROTEIN HOMOLOG"/>
    <property type="match status" value="1"/>
</dbReference>
<evidence type="ECO:0000256" key="1">
    <source>
        <dbReference type="ARBA" id="ARBA00004651"/>
    </source>
</evidence>
<feature type="domain" description="Major facilitator superfamily (MFS) profile" evidence="6">
    <location>
        <begin position="28"/>
        <end position="470"/>
    </location>
</feature>
<evidence type="ECO:0000256" key="4">
    <source>
        <dbReference type="ARBA" id="ARBA00023136"/>
    </source>
</evidence>
<dbReference type="PANTHER" id="PTHR23508:SF10">
    <property type="entry name" value="CARBOXYLIC ACID TRANSPORTER PROTEIN HOMOLOG"/>
    <property type="match status" value="1"/>
</dbReference>
<dbReference type="InterPro" id="IPR036259">
    <property type="entry name" value="MFS_trans_sf"/>
</dbReference>
<accession>A0ABP5QBD1</accession>
<evidence type="ECO:0000256" key="2">
    <source>
        <dbReference type="ARBA" id="ARBA00022692"/>
    </source>
</evidence>
<name>A0ABP5QBD1_9MICO</name>
<feature type="transmembrane region" description="Helical" evidence="5">
    <location>
        <begin position="379"/>
        <end position="400"/>
    </location>
</feature>
<gene>
    <name evidence="7" type="ORF">GCM10009851_14800</name>
</gene>
<keyword evidence="3 5" id="KW-1133">Transmembrane helix</keyword>
<dbReference type="CDD" id="cd17316">
    <property type="entry name" value="MFS_SV2_like"/>
    <property type="match status" value="1"/>
</dbReference>
<feature type="transmembrane region" description="Helical" evidence="5">
    <location>
        <begin position="33"/>
        <end position="56"/>
    </location>
</feature>
<keyword evidence="2 5" id="KW-0812">Transmembrane</keyword>
<keyword evidence="8" id="KW-1185">Reference proteome</keyword>